<evidence type="ECO:0000259" key="3">
    <source>
        <dbReference type="Pfam" id="PF02581"/>
    </source>
</evidence>
<dbReference type="RefSeq" id="WP_044224192.1">
    <property type="nucleotide sequence ID" value="NZ_JRYR02000001.1"/>
</dbReference>
<dbReference type="EMBL" id="JRYR02000001">
    <property type="protein sequence ID" value="OHX66949.1"/>
    <property type="molecule type" value="Genomic_DNA"/>
</dbReference>
<dbReference type="CDD" id="cd00564">
    <property type="entry name" value="TMP_TenI"/>
    <property type="match status" value="1"/>
</dbReference>
<evidence type="ECO:0000313" key="5">
    <source>
        <dbReference type="Proteomes" id="UP000179797"/>
    </source>
</evidence>
<dbReference type="PANTHER" id="PTHR20857">
    <property type="entry name" value="THIAMINE-PHOSPHATE PYROPHOSPHORYLASE"/>
    <property type="match status" value="1"/>
</dbReference>
<evidence type="ECO:0000256" key="2">
    <source>
        <dbReference type="ARBA" id="ARBA00022977"/>
    </source>
</evidence>
<dbReference type="SUPFAM" id="SSF51391">
    <property type="entry name" value="Thiamin phosphate synthase"/>
    <property type="match status" value="1"/>
</dbReference>
<feature type="domain" description="Thiamine phosphate synthase/TenI" evidence="3">
    <location>
        <begin position="5"/>
        <end position="176"/>
    </location>
</feature>
<reference evidence="4 5" key="1">
    <citation type="journal article" date="2012" name="Int. J. Syst. Evol. Microbiol.">
        <title>Flammeovirga pacifica sp. nov., isolated from deep-sea sediment.</title>
        <authorList>
            <person name="Xu H."/>
            <person name="Fu Y."/>
            <person name="Yang N."/>
            <person name="Ding Z."/>
            <person name="Lai Q."/>
            <person name="Zeng R."/>
        </authorList>
    </citation>
    <scope>NUCLEOTIDE SEQUENCE [LARGE SCALE GENOMIC DNA]</scope>
    <source>
        <strain evidence="5">DSM 24597 / LMG 26175 / WPAGA1</strain>
    </source>
</reference>
<dbReference type="STRING" id="915059.NH26_11635"/>
<organism evidence="4 5">
    <name type="scientific">Flammeovirga pacifica</name>
    <dbReference type="NCBI Taxonomy" id="915059"/>
    <lineage>
        <taxon>Bacteria</taxon>
        <taxon>Pseudomonadati</taxon>
        <taxon>Bacteroidota</taxon>
        <taxon>Cytophagia</taxon>
        <taxon>Cytophagales</taxon>
        <taxon>Flammeovirgaceae</taxon>
        <taxon>Flammeovirga</taxon>
    </lineage>
</organism>
<dbReference type="InterPro" id="IPR013785">
    <property type="entry name" value="Aldolase_TIM"/>
</dbReference>
<dbReference type="OrthoDB" id="194683at2"/>
<comment type="pathway">
    <text evidence="1">Cofactor biosynthesis; thiamine diphosphate biosynthesis.</text>
</comment>
<comment type="caution">
    <text evidence="4">The sequence shown here is derived from an EMBL/GenBank/DDBJ whole genome shotgun (WGS) entry which is preliminary data.</text>
</comment>
<keyword evidence="5" id="KW-1185">Reference proteome</keyword>
<evidence type="ECO:0000256" key="1">
    <source>
        <dbReference type="ARBA" id="ARBA00004948"/>
    </source>
</evidence>
<evidence type="ECO:0000313" key="4">
    <source>
        <dbReference type="EMBL" id="OHX66949.1"/>
    </source>
</evidence>
<dbReference type="Gene3D" id="3.20.20.70">
    <property type="entry name" value="Aldolase class I"/>
    <property type="match status" value="1"/>
</dbReference>
<dbReference type="InterPro" id="IPR022998">
    <property type="entry name" value="ThiamineP_synth_TenI"/>
</dbReference>
<dbReference type="Proteomes" id="UP000179797">
    <property type="component" value="Unassembled WGS sequence"/>
</dbReference>
<accession>A0A1S1Z106</accession>
<dbReference type="AlphaFoldDB" id="A0A1S1Z106"/>
<name>A0A1S1Z106_FLAPC</name>
<proteinExistence type="predicted"/>
<dbReference type="GO" id="GO:0005737">
    <property type="term" value="C:cytoplasm"/>
    <property type="evidence" value="ECO:0007669"/>
    <property type="project" value="TreeGrafter"/>
</dbReference>
<dbReference type="InterPro" id="IPR036206">
    <property type="entry name" value="ThiamineP_synth_sf"/>
</dbReference>
<protein>
    <recommendedName>
        <fullName evidence="3">Thiamine phosphate synthase/TenI domain-containing protein</fullName>
    </recommendedName>
</protein>
<gene>
    <name evidence="4" type="ORF">NH26_11635</name>
</gene>
<dbReference type="PANTHER" id="PTHR20857:SF15">
    <property type="entry name" value="THIAMINE-PHOSPHATE SYNTHASE"/>
    <property type="match status" value="1"/>
</dbReference>
<dbReference type="Pfam" id="PF02581">
    <property type="entry name" value="TMP-TENI"/>
    <property type="match status" value="1"/>
</dbReference>
<keyword evidence="2" id="KW-0784">Thiamine biosynthesis</keyword>
<dbReference type="GO" id="GO:0009228">
    <property type="term" value="P:thiamine biosynthetic process"/>
    <property type="evidence" value="ECO:0007669"/>
    <property type="project" value="UniProtKB-KW"/>
</dbReference>
<dbReference type="GO" id="GO:0004789">
    <property type="term" value="F:thiamine-phosphate diphosphorylase activity"/>
    <property type="evidence" value="ECO:0007669"/>
    <property type="project" value="TreeGrafter"/>
</dbReference>
<sequence length="205" mass="23390">MLVGITKPTFFSNEAEQICFWLSHGIDVMHLRKPNASIDEIEDLIKVIPTKYFPQITLHQYHELVEKYNLGGIHLREAERIKISEEQLIIWKNKGKRLSSSVHQVEKIVLVNELFDYLFLSPVFDSISKEGYTSNKAILETMKTNSFSRHLIALGGISPLTIPNLKDTSFKGAALLGYLWEESPTKLLSKSTELLTSWKTLDLSL</sequence>